<evidence type="ECO:0000256" key="1">
    <source>
        <dbReference type="SAM" id="MobiDB-lite"/>
    </source>
</evidence>
<gene>
    <name evidence="3" type="ORF">QGN29_09000</name>
</gene>
<dbReference type="EMBL" id="CP123872">
    <property type="protein sequence ID" value="WND01696.1"/>
    <property type="molecule type" value="Genomic_DNA"/>
</dbReference>
<reference evidence="3" key="1">
    <citation type="submission" date="2023-04" db="EMBL/GenBank/DDBJ databases">
        <title>Complete genome sequence of Temperatibacter marinus.</title>
        <authorList>
            <person name="Rong J.-C."/>
            <person name="Yi M.-L."/>
            <person name="Zhao Q."/>
        </authorList>
    </citation>
    <scope>NUCLEOTIDE SEQUENCE</scope>
    <source>
        <strain evidence="3">NBRC 110045</strain>
    </source>
</reference>
<keyword evidence="2" id="KW-1133">Transmembrane helix</keyword>
<dbReference type="AlphaFoldDB" id="A0AA52EBC5"/>
<feature type="transmembrane region" description="Helical" evidence="2">
    <location>
        <begin position="61"/>
        <end position="83"/>
    </location>
</feature>
<evidence type="ECO:0000256" key="2">
    <source>
        <dbReference type="SAM" id="Phobius"/>
    </source>
</evidence>
<feature type="region of interest" description="Disordered" evidence="1">
    <location>
        <begin position="287"/>
        <end position="308"/>
    </location>
</feature>
<name>A0AA52EBC5_9PROT</name>
<feature type="transmembrane region" description="Helical" evidence="2">
    <location>
        <begin position="111"/>
        <end position="134"/>
    </location>
</feature>
<feature type="transmembrane region" description="Helical" evidence="2">
    <location>
        <begin position="20"/>
        <end position="41"/>
    </location>
</feature>
<keyword evidence="2" id="KW-0812">Transmembrane</keyword>
<proteinExistence type="predicted"/>
<feature type="transmembrane region" description="Helical" evidence="2">
    <location>
        <begin position="211"/>
        <end position="232"/>
    </location>
</feature>
<evidence type="ECO:0000313" key="4">
    <source>
        <dbReference type="Proteomes" id="UP001268683"/>
    </source>
</evidence>
<keyword evidence="2" id="KW-0472">Membrane</keyword>
<feature type="transmembrane region" description="Helical" evidence="2">
    <location>
        <begin position="170"/>
        <end position="190"/>
    </location>
</feature>
<accession>A0AA52EBC5</accession>
<dbReference type="RefSeq" id="WP_310797525.1">
    <property type="nucleotide sequence ID" value="NZ_CP123872.1"/>
</dbReference>
<dbReference type="KEGG" id="tmk:QGN29_09000"/>
<evidence type="ECO:0000313" key="3">
    <source>
        <dbReference type="EMBL" id="WND01696.1"/>
    </source>
</evidence>
<protein>
    <submittedName>
        <fullName evidence="3">Uncharacterized protein</fullName>
    </submittedName>
</protein>
<organism evidence="3 4">
    <name type="scientific">Temperatibacter marinus</name>
    <dbReference type="NCBI Taxonomy" id="1456591"/>
    <lineage>
        <taxon>Bacteria</taxon>
        <taxon>Pseudomonadati</taxon>
        <taxon>Pseudomonadota</taxon>
        <taxon>Alphaproteobacteria</taxon>
        <taxon>Kordiimonadales</taxon>
        <taxon>Temperatibacteraceae</taxon>
        <taxon>Temperatibacter</taxon>
    </lineage>
</organism>
<sequence length="308" mass="33065">MSFTIRNALSETLGITLNHIIRIFAILAGLIVVIAVVAVLFTSVTSGGGIENNPPSALTLFVVVVLLLIFMLTFYGALFNYFVRLGALGVDRAIGSWSALLSSGLVNGIKFFFISLLLAIVSLVISFILSFVGVDIFGLESLNQPTPEFTPTVEGLMTAMSAQMQEQMTLTILTFNAIVMFAISFVYAVFSANLTKTALDDQHSSYETPHTGDFAIVLFFIYLITLVPQLLAIATGSIMLMIILSLVLAMPSYAAIAIAHGVRHRMCAPAEADIEYQAPLESDGVADSLEGEIDDSDENDGPGYGSKK</sequence>
<keyword evidence="4" id="KW-1185">Reference proteome</keyword>
<feature type="transmembrane region" description="Helical" evidence="2">
    <location>
        <begin position="238"/>
        <end position="259"/>
    </location>
</feature>
<feature type="compositionally biased region" description="Acidic residues" evidence="1">
    <location>
        <begin position="289"/>
        <end position="300"/>
    </location>
</feature>
<dbReference type="Proteomes" id="UP001268683">
    <property type="component" value="Chromosome"/>
</dbReference>